<keyword evidence="2" id="KW-0964">Secreted</keyword>
<dbReference type="Gene3D" id="1.50.10.20">
    <property type="match status" value="1"/>
</dbReference>
<dbReference type="Pfam" id="PF21412">
    <property type="entry name" value="TEP1_CUB2"/>
    <property type="match status" value="1"/>
</dbReference>
<comment type="function">
    <text evidence="8">Binds covalently through a thioester bond to the pathogen surface resulting in pathogen clearance.</text>
</comment>
<evidence type="ECO:0000259" key="14">
    <source>
        <dbReference type="SMART" id="SM01361"/>
    </source>
</evidence>
<dbReference type="InterPro" id="IPR009048">
    <property type="entry name" value="A-macroglobulin_rcpt-bd"/>
</dbReference>
<comment type="subunit">
    <text evidence="9">Heterodimer of a TEP1-N chain and an TEP1-C chain non-covalently linked. Forms a complex composed of TEP1-N and TEP1-C heterodimer, LRIM1 and APL1C; the interaction stabilizes TEP1-N and TEP1-C heterodimer, prevents its binding to tissues while circulating in the hemolymph and protects the thioester bond from hydrolysis. Mature TEP1 and to a lesser extent full-length TEP1 interact with SPCLIP1; the interaction is induced by microbial infection.</text>
</comment>
<dbReference type="InterPro" id="IPR049135">
    <property type="entry name" value="TEP1_CUB2"/>
</dbReference>
<dbReference type="InterPro" id="IPR011625">
    <property type="entry name" value="A2M_N_BRD"/>
</dbReference>
<dbReference type="Pfam" id="PF07677">
    <property type="entry name" value="A2M_recep"/>
    <property type="match status" value="1"/>
</dbReference>
<evidence type="ECO:0000256" key="3">
    <source>
        <dbReference type="ARBA" id="ARBA00022729"/>
    </source>
</evidence>
<evidence type="ECO:0000256" key="1">
    <source>
        <dbReference type="ARBA" id="ARBA00004613"/>
    </source>
</evidence>
<dbReference type="GO" id="GO:0004866">
    <property type="term" value="F:endopeptidase inhibitor activity"/>
    <property type="evidence" value="ECO:0007669"/>
    <property type="project" value="InterPro"/>
</dbReference>
<dbReference type="GO" id="GO:0002376">
    <property type="term" value="P:immune system process"/>
    <property type="evidence" value="ECO:0007669"/>
    <property type="project" value="UniProtKB-KW"/>
</dbReference>
<dbReference type="InterPro" id="IPR002890">
    <property type="entry name" value="MG2"/>
</dbReference>
<dbReference type="SUPFAM" id="SSF48239">
    <property type="entry name" value="Terpenoid cyclases/Protein prenyltransferases"/>
    <property type="match status" value="1"/>
</dbReference>
<dbReference type="InterPro" id="IPR001599">
    <property type="entry name" value="Macroglobln_a2"/>
</dbReference>
<keyword evidence="6" id="KW-1015">Disulfide bond</keyword>
<evidence type="ECO:0000256" key="5">
    <source>
        <dbReference type="ARBA" id="ARBA00022966"/>
    </source>
</evidence>
<dbReference type="SMART" id="SM01361">
    <property type="entry name" value="A2M_recep"/>
    <property type="match status" value="1"/>
</dbReference>
<dbReference type="GO" id="GO:0005615">
    <property type="term" value="C:extracellular space"/>
    <property type="evidence" value="ECO:0007669"/>
    <property type="project" value="InterPro"/>
</dbReference>
<dbReference type="Pfam" id="PF07703">
    <property type="entry name" value="A2M_BRD"/>
    <property type="match status" value="1"/>
</dbReference>
<dbReference type="Gene3D" id="2.60.40.690">
    <property type="entry name" value="Alpha-macroglobulin, receptor-binding domain"/>
    <property type="match status" value="1"/>
</dbReference>
<feature type="domain" description="Alpha-2-macroglobulin" evidence="13">
    <location>
        <begin position="631"/>
        <end position="722"/>
    </location>
</feature>
<dbReference type="PANTHER" id="PTHR11412:SF136">
    <property type="entry name" value="CD109 ANTIGEN"/>
    <property type="match status" value="1"/>
</dbReference>
<dbReference type="SMART" id="SM01360">
    <property type="entry name" value="A2M"/>
    <property type="match status" value="1"/>
</dbReference>
<evidence type="ECO:0000259" key="13">
    <source>
        <dbReference type="SMART" id="SM01360"/>
    </source>
</evidence>
<dbReference type="Gene3D" id="2.60.120.1540">
    <property type="match status" value="1"/>
</dbReference>
<feature type="domain" description="Alpha-macroglobulin receptor-binding" evidence="14">
    <location>
        <begin position="1229"/>
        <end position="1318"/>
    </location>
</feature>
<comment type="subcellular location">
    <subcellularLocation>
        <location evidence="1">Secreted</location>
    </subcellularLocation>
</comment>
<dbReference type="InterPro" id="IPR041555">
    <property type="entry name" value="MG3"/>
</dbReference>
<evidence type="ECO:0000259" key="12">
    <source>
        <dbReference type="SMART" id="SM01359"/>
    </source>
</evidence>
<evidence type="ECO:0000256" key="11">
    <source>
        <dbReference type="SAM" id="MobiDB-lite"/>
    </source>
</evidence>
<protein>
    <recommendedName>
        <fullName evidence="10">TEP1-F</fullName>
    </recommendedName>
</protein>
<feature type="domain" description="Alpha-2-macroglobulin bait region" evidence="12">
    <location>
        <begin position="431"/>
        <end position="563"/>
    </location>
</feature>
<dbReference type="SMART" id="SM01359">
    <property type="entry name" value="A2M_N_2"/>
    <property type="match status" value="1"/>
</dbReference>
<dbReference type="Pfam" id="PF17791">
    <property type="entry name" value="MG3"/>
    <property type="match status" value="1"/>
</dbReference>
<dbReference type="Gene3D" id="2.60.40.2950">
    <property type="match status" value="1"/>
</dbReference>
<evidence type="ECO:0000256" key="6">
    <source>
        <dbReference type="ARBA" id="ARBA00023157"/>
    </source>
</evidence>
<evidence type="ECO:0000256" key="8">
    <source>
        <dbReference type="ARBA" id="ARBA00057615"/>
    </source>
</evidence>
<feature type="compositionally biased region" description="Polar residues" evidence="11">
    <location>
        <begin position="1326"/>
        <end position="1339"/>
    </location>
</feature>
<dbReference type="Pfam" id="PF01835">
    <property type="entry name" value="MG2"/>
    <property type="match status" value="1"/>
</dbReference>
<dbReference type="InterPro" id="IPR011626">
    <property type="entry name" value="Alpha-macroglobulin_TED"/>
</dbReference>
<reference evidence="15" key="1">
    <citation type="submission" date="2020-05" db="UniProtKB">
        <authorList>
            <consortium name="EnsemblMetazoa"/>
        </authorList>
    </citation>
    <scope>IDENTIFICATION</scope>
    <source>
        <strain evidence="15">FUMOZ</strain>
    </source>
</reference>
<name>A0A4Y0BHR9_ANOFN</name>
<sequence length="1339" mass="152493">MWQFIRSPILAVIIFIGAAHGILVVGPKFIQPNQNYTVVVSNFLAPRSNVNVTFRMIGYTVDGRNVLNLTKSTDVGRYLNKVINFNMPKDLPAGKYKITINGQGDFNFYMDENLVYLSKTVYGLIQIDRTVFKLGDTVKFRVIVLDTELKPPVGVQSIDVVVRDSQNNTIREWSSARLYAGVFENNLQIAPTSMFGVWNISVLVDGEDLVSKTFEVNENMLSSFNVELIPPAIPLEEHQGLNLTIAANYHVRKPVKGLAKIELYLDNNKLDQMKEFEVYGMKQMELQFVEPFKMHEDQKDVLVKTTFTEQSTNHTVVKESQITVYKYPYRVQLIKESPPFRPGLPFKCALQFRYHDGTPAKGITGKIAIIDIDFETTATSNDDGLIKLKLNPIESSPNPLSYMYITFTNDDDGFYFYERVEKEYVKTNSYIKLELKSPIKLNRLMQFMVTSNEAMTSFVYYVVSKGNIIDSGIIRPNSQKKYPFRLMASKEMIPKAKIIVVSETTTTLVYDFVDIDFKDLRNNFDLSLVKQKAQPETQIELRMCGQAGAYVGLAASNKNPDIFWEDLMRVYNGFGSYDEKEFDKFHNMGLFVSTLGGIKFNEAHDMATRYESQINNPITKQESNSTNIPESWLWKNVTIGRSGTHTMIEAVPDTSASWYLTGFSIDPEYGLGIIKNPIEFTTILPFYIVENLPYSIKRGEVVELQFTLFNNLGEEYNAEVTLYNVFNQIELIGRSLEDESYTKSVSVPPKIGVPISFLVKARSLGEITVRVKARILGGQVTDALEKLLRVMPESLVQKKKDSWFFRLDTCNNQTFLKVLDKIPNADNGSLKLEFQLNPNLLTTVIEDLDELVAESGGDGERNMVKFSRNLMVLDYMHAIGSMDKRLIDEATYESGEGYRFQIRFRRWDGSFAVWQEKDIGSMFLTAFVVKSLHTASKYINGVEEAVIEHAYDWLASKQNSSGRFDEVGSVLNKRMKGGLRDGITLTSFVVTAFLENEKAKVIHAEAIQKAMSYLSSQVDSLHDPYELSIVTYALMLSGHSMKDTAFNKLLNMSKFMHDDRHQYWDSDYSIETTAYALLSFVIAERYVDAIPVMDWLVNQHHTTASFEYTQDTFVGLMALTKLAEKISSSRNEYDLNLKVKNLTQHSHINSEYNYRIYDRKLPPDTESLEINIVGTGVGLMEVIYEYSLSLVHFEQRFKLDLEQQINNSSDELRQKVCVSFIPTALNSASEVAMIEVNLPNGYAVDQNPISEQTSFNPIQKTEIRYGGTTVVVYYRNMGIERNCFTVTAYKRAEVTLKRPAYVVVYDHFKPQLNAIKMYEVDEEDNPTNSNETSSVGPAE</sequence>
<dbReference type="SUPFAM" id="SSF49410">
    <property type="entry name" value="Alpha-macroglobulin receptor domain"/>
    <property type="match status" value="1"/>
</dbReference>
<keyword evidence="5" id="KW-0882">Thioester bond</keyword>
<evidence type="ECO:0000256" key="2">
    <source>
        <dbReference type="ARBA" id="ARBA00022525"/>
    </source>
</evidence>
<keyword evidence="4" id="KW-0391">Immunity</keyword>
<evidence type="ECO:0000256" key="9">
    <source>
        <dbReference type="ARBA" id="ARBA00063781"/>
    </source>
</evidence>
<dbReference type="InterPro" id="IPR008930">
    <property type="entry name" value="Terpenoid_cyclase/PrenylTrfase"/>
</dbReference>
<keyword evidence="7" id="KW-0325">Glycoprotein</keyword>
<evidence type="ECO:0000256" key="7">
    <source>
        <dbReference type="ARBA" id="ARBA00023180"/>
    </source>
</evidence>
<evidence type="ECO:0000313" key="15">
    <source>
        <dbReference type="EnsemblMetazoa" id="AFUN018503-PA"/>
    </source>
</evidence>
<dbReference type="InterPro" id="IPR013783">
    <property type="entry name" value="Ig-like_fold"/>
</dbReference>
<evidence type="ECO:0000256" key="4">
    <source>
        <dbReference type="ARBA" id="ARBA00022859"/>
    </source>
</evidence>
<dbReference type="FunFam" id="2.60.40.1930:FF:000001">
    <property type="entry name" value="CD109 isoform 3"/>
    <property type="match status" value="1"/>
</dbReference>
<accession>A0A4Y0BHR9</accession>
<dbReference type="PANTHER" id="PTHR11412">
    <property type="entry name" value="MACROGLOBULIN / COMPLEMENT"/>
    <property type="match status" value="1"/>
</dbReference>
<dbReference type="Pfam" id="PF07678">
    <property type="entry name" value="TED_complement"/>
    <property type="match status" value="1"/>
</dbReference>
<dbReference type="Gene3D" id="2.60.40.1940">
    <property type="match status" value="1"/>
</dbReference>
<dbReference type="InterPro" id="IPR036595">
    <property type="entry name" value="A-macroglobulin_rcpt-bd_sf"/>
</dbReference>
<organism evidence="15">
    <name type="scientific">Anopheles funestus</name>
    <name type="common">African malaria mosquito</name>
    <dbReference type="NCBI Taxonomy" id="62324"/>
    <lineage>
        <taxon>Eukaryota</taxon>
        <taxon>Metazoa</taxon>
        <taxon>Ecdysozoa</taxon>
        <taxon>Arthropoda</taxon>
        <taxon>Hexapoda</taxon>
        <taxon>Insecta</taxon>
        <taxon>Pterygota</taxon>
        <taxon>Neoptera</taxon>
        <taxon>Endopterygota</taxon>
        <taxon>Diptera</taxon>
        <taxon>Nematocera</taxon>
        <taxon>Culicoidea</taxon>
        <taxon>Culicidae</taxon>
        <taxon>Anophelinae</taxon>
        <taxon>Anopheles</taxon>
    </lineage>
</organism>
<dbReference type="STRING" id="62324.A0A4Y0BHR9"/>
<dbReference type="InterPro" id="IPR050473">
    <property type="entry name" value="A2M/Complement_sys"/>
</dbReference>
<dbReference type="Gene3D" id="2.20.130.20">
    <property type="match status" value="1"/>
</dbReference>
<dbReference type="Gene3D" id="2.60.40.1930">
    <property type="match status" value="2"/>
</dbReference>
<dbReference type="VEuPathDB" id="VectorBase:AFUN018503"/>
<dbReference type="VEuPathDB" id="VectorBase:AFUN2_005957"/>
<proteinExistence type="predicted"/>
<dbReference type="EnsemblMetazoa" id="AFUN018503-RA">
    <property type="protein sequence ID" value="AFUN018503-PA"/>
    <property type="gene ID" value="AFUN018503"/>
</dbReference>
<evidence type="ECO:0000256" key="10">
    <source>
        <dbReference type="ARBA" id="ARBA00078071"/>
    </source>
</evidence>
<dbReference type="Pfam" id="PF00207">
    <property type="entry name" value="A2M"/>
    <property type="match status" value="1"/>
</dbReference>
<dbReference type="Pfam" id="PF17789">
    <property type="entry name" value="MG4"/>
    <property type="match status" value="1"/>
</dbReference>
<feature type="region of interest" description="Disordered" evidence="11">
    <location>
        <begin position="1319"/>
        <end position="1339"/>
    </location>
</feature>
<dbReference type="InterPro" id="IPR040839">
    <property type="entry name" value="MG4"/>
</dbReference>
<dbReference type="Gene3D" id="2.60.40.10">
    <property type="entry name" value="Immunoglobulins"/>
    <property type="match status" value="2"/>
</dbReference>
<keyword evidence="3" id="KW-0732">Signal</keyword>